<protein>
    <submittedName>
        <fullName evidence="2">Uncharacterized protein</fullName>
    </submittedName>
</protein>
<evidence type="ECO:0000256" key="1">
    <source>
        <dbReference type="SAM" id="Phobius"/>
    </source>
</evidence>
<feature type="transmembrane region" description="Helical" evidence="1">
    <location>
        <begin position="46"/>
        <end position="63"/>
    </location>
</feature>
<gene>
    <name evidence="2" type="ORF">ASTO00021_LOCUS4712</name>
</gene>
<proteinExistence type="predicted"/>
<dbReference type="EMBL" id="HBIN01006442">
    <property type="protein sequence ID" value="CAE0434414.1"/>
    <property type="molecule type" value="Transcribed_RNA"/>
</dbReference>
<organism evidence="2">
    <name type="scientific">Aplanochytrium stocchinoi</name>
    <dbReference type="NCBI Taxonomy" id="215587"/>
    <lineage>
        <taxon>Eukaryota</taxon>
        <taxon>Sar</taxon>
        <taxon>Stramenopiles</taxon>
        <taxon>Bigyra</taxon>
        <taxon>Labyrinthulomycetes</taxon>
        <taxon>Thraustochytrida</taxon>
        <taxon>Thraustochytriidae</taxon>
        <taxon>Aplanochytrium</taxon>
    </lineage>
</organism>
<dbReference type="AlphaFoldDB" id="A0A7S3LLM4"/>
<keyword evidence="1" id="KW-0472">Membrane</keyword>
<sequence>MEAILNDLSERFERFVLVPARERIRPIRRGCEAVLHNVGVDIDSEYVELLLVGVLMGVAILIYKLFYGHITVFSILLLPFKLLAYVAFLPFKVFGSLIFGGSTKAAAAQMYNFSRSGCNVQILISDCP</sequence>
<keyword evidence="1" id="KW-0812">Transmembrane</keyword>
<name>A0A7S3LLM4_9STRA</name>
<reference evidence="2" key="1">
    <citation type="submission" date="2021-01" db="EMBL/GenBank/DDBJ databases">
        <authorList>
            <person name="Corre E."/>
            <person name="Pelletier E."/>
            <person name="Niang G."/>
            <person name="Scheremetjew M."/>
            <person name="Finn R."/>
            <person name="Kale V."/>
            <person name="Holt S."/>
            <person name="Cochrane G."/>
            <person name="Meng A."/>
            <person name="Brown T."/>
            <person name="Cohen L."/>
        </authorList>
    </citation>
    <scope>NUCLEOTIDE SEQUENCE</scope>
    <source>
        <strain evidence="2">GSBS06</strain>
    </source>
</reference>
<evidence type="ECO:0000313" key="2">
    <source>
        <dbReference type="EMBL" id="CAE0434414.1"/>
    </source>
</evidence>
<accession>A0A7S3LLM4</accession>
<keyword evidence="1" id="KW-1133">Transmembrane helix</keyword>